<accession>A0A6C0IM96</accession>
<keyword evidence="2" id="KW-0812">Transmembrane</keyword>
<dbReference type="AlphaFoldDB" id="A0A6C0IM96"/>
<feature type="transmembrane region" description="Helical" evidence="2">
    <location>
        <begin position="193"/>
        <end position="214"/>
    </location>
</feature>
<feature type="region of interest" description="Disordered" evidence="1">
    <location>
        <begin position="314"/>
        <end position="349"/>
    </location>
</feature>
<keyword evidence="2" id="KW-0472">Membrane</keyword>
<name>A0A6C0IM96_9ZZZZ</name>
<dbReference type="EMBL" id="MN740199">
    <property type="protein sequence ID" value="QHT93007.1"/>
    <property type="molecule type" value="Genomic_DNA"/>
</dbReference>
<evidence type="ECO:0000313" key="3">
    <source>
        <dbReference type="EMBL" id="QHT93007.1"/>
    </source>
</evidence>
<evidence type="ECO:0000256" key="1">
    <source>
        <dbReference type="SAM" id="MobiDB-lite"/>
    </source>
</evidence>
<reference evidence="3" key="1">
    <citation type="journal article" date="2020" name="Nature">
        <title>Giant virus diversity and host interactions through global metagenomics.</title>
        <authorList>
            <person name="Schulz F."/>
            <person name="Roux S."/>
            <person name="Paez-Espino D."/>
            <person name="Jungbluth S."/>
            <person name="Walsh D.A."/>
            <person name="Denef V.J."/>
            <person name="McMahon K.D."/>
            <person name="Konstantinidis K.T."/>
            <person name="Eloe-Fadrosh E.A."/>
            <person name="Kyrpides N.C."/>
            <person name="Woyke T."/>
        </authorList>
    </citation>
    <scope>NUCLEOTIDE SEQUENCE</scope>
    <source>
        <strain evidence="3">GVMAG-M-3300023210-19</strain>
    </source>
</reference>
<evidence type="ECO:0000256" key="2">
    <source>
        <dbReference type="SAM" id="Phobius"/>
    </source>
</evidence>
<organism evidence="3">
    <name type="scientific">viral metagenome</name>
    <dbReference type="NCBI Taxonomy" id="1070528"/>
    <lineage>
        <taxon>unclassified sequences</taxon>
        <taxon>metagenomes</taxon>
        <taxon>organismal metagenomes</taxon>
    </lineage>
</organism>
<feature type="compositionally biased region" description="Basic residues" evidence="1">
    <location>
        <begin position="326"/>
        <end position="349"/>
    </location>
</feature>
<proteinExistence type="predicted"/>
<sequence>MTERTKRTRETRLPAKFAEFDIEGDAAKVLLKKIQKKNPTCQIEDMKNTINDLTEEMVRLSITAKNDGEEDLLNQLESMTLRDEPIGTKRRRMNGGMTGMSATALIMYLLADAMREGANIASDKFAQLLAGSMKVLDFLSNKDGCTEIVLREYLGNKSMLFIQFYYIGSMVNEATPMLVITKLAEILPKLLPYVTKGVSAGFISAIGYLVYHFANHYGDKLTATANGKLNSLKVVLDTLENAKSEDVVEQVTKKSKEMVKKTKDLVDELNKTPQMLTEKERIELMNKIKRELTAIPEIRVSEIENVIMIDELRRQLEPEKTSIGGKRAKKTNTRRRKEKKSNKSKKQHK</sequence>
<protein>
    <submittedName>
        <fullName evidence="3">Uncharacterized protein</fullName>
    </submittedName>
</protein>
<keyword evidence="2" id="KW-1133">Transmembrane helix</keyword>
<feature type="transmembrane region" description="Helical" evidence="2">
    <location>
        <begin position="160"/>
        <end position="181"/>
    </location>
</feature>